<sequence length="132" mass="14699">MASWKAIDGPGWHEHAKTPVVDGKYVDRETGEIRTAEPHSAEYLGPPAVDIIIQAIHADVTQCVYRASRQYPMEALLYNIMKVVKERNLEVDSIMATTYAIRITLAGNVTTVDMFSAVADEMSNGIFDLKEK</sequence>
<keyword evidence="2" id="KW-1185">Reference proteome</keyword>
<dbReference type="EMBL" id="CABFNP030001122">
    <property type="protein sequence ID" value="CAI6091384.1"/>
    <property type="molecule type" value="Genomic_DNA"/>
</dbReference>
<proteinExistence type="predicted"/>
<accession>A0AA35M7B3</accession>
<name>A0AA35M7B3_9HYPO</name>
<organism evidence="1 2">
    <name type="scientific">Clonostachys chloroleuca</name>
    <dbReference type="NCBI Taxonomy" id="1926264"/>
    <lineage>
        <taxon>Eukaryota</taxon>
        <taxon>Fungi</taxon>
        <taxon>Dikarya</taxon>
        <taxon>Ascomycota</taxon>
        <taxon>Pezizomycotina</taxon>
        <taxon>Sordariomycetes</taxon>
        <taxon>Hypocreomycetidae</taxon>
        <taxon>Hypocreales</taxon>
        <taxon>Bionectriaceae</taxon>
        <taxon>Clonostachys</taxon>
    </lineage>
</organism>
<protein>
    <submittedName>
        <fullName evidence="1">Uncharacterized protein</fullName>
    </submittedName>
</protein>
<evidence type="ECO:0000313" key="1">
    <source>
        <dbReference type="EMBL" id="CAI6091384.1"/>
    </source>
</evidence>
<gene>
    <name evidence="1" type="ORF">CCHLO57077_00017500</name>
</gene>
<comment type="caution">
    <text evidence="1">The sequence shown here is derived from an EMBL/GenBank/DDBJ whole genome shotgun (WGS) entry which is preliminary data.</text>
</comment>
<evidence type="ECO:0000313" key="2">
    <source>
        <dbReference type="Proteomes" id="UP001160390"/>
    </source>
</evidence>
<dbReference type="AlphaFoldDB" id="A0AA35M7B3"/>
<dbReference type="Proteomes" id="UP001160390">
    <property type="component" value="Unassembled WGS sequence"/>
</dbReference>
<reference evidence="1" key="1">
    <citation type="submission" date="2023-01" db="EMBL/GenBank/DDBJ databases">
        <authorList>
            <person name="Piombo E."/>
        </authorList>
    </citation>
    <scope>NUCLEOTIDE SEQUENCE</scope>
</reference>